<dbReference type="SUPFAM" id="SSF52047">
    <property type="entry name" value="RNI-like"/>
    <property type="match status" value="2"/>
</dbReference>
<dbReference type="GO" id="GO:0000978">
    <property type="term" value="F:RNA polymerase II cis-regulatory region sequence-specific DNA binding"/>
    <property type="evidence" value="ECO:0007669"/>
    <property type="project" value="TreeGrafter"/>
</dbReference>
<feature type="non-terminal residue" evidence="7">
    <location>
        <position position="1"/>
    </location>
</feature>
<gene>
    <name evidence="7" type="ORF">PSTT_03127</name>
</gene>
<reference evidence="7" key="1">
    <citation type="submission" date="2017-12" db="EMBL/GenBank/DDBJ databases">
        <title>Gene loss provides genomic basis for host adaptation in cereal stripe rust fungi.</title>
        <authorList>
            <person name="Xia C."/>
        </authorList>
    </citation>
    <scope>NUCLEOTIDE SEQUENCE [LARGE SCALE GENOMIC DNA]</scope>
    <source>
        <strain evidence="7">93-210</strain>
    </source>
</reference>
<evidence type="ECO:0000256" key="1">
    <source>
        <dbReference type="ARBA" id="ARBA00004123"/>
    </source>
</evidence>
<feature type="non-terminal residue" evidence="7">
    <location>
        <position position="1617"/>
    </location>
</feature>
<sequence>DSGQELPTTSMAKLTDLSAELVYSIIDYVLHPIDPDQLYRPARNYRHLKSDVHHLLDHNQIEAVHWRPRAQQKPTPPYPPAPLKHYTDYLDNPNARIRAPKPNVSWPDGLPKNPLLPLALVSRTFRQCAQQRLFQHVSFSGPWKAHMFLQALSGSSEEDESNDTRTPTEKQAKQDARESDEQIDSSSEIQSPRLNLLARHVRSLQLAWGGTCSLDKGGGSLFCDIIRSCPLLENIVIFNVTFLIDCKEPILEALASRQHIKEINVLANPQKSSKFQWLVEEVVTRLFSRWDSLGTIKFYGISAGPMQTTEPVPQSISVLNCPLRTMVLDEPQLDEQQLSALLRSCRENLRTLEINKPDERISRADFCRIIQECTSRDLECLTLIWWRYEGPFSNSPGTIDSDDPDINPGMLDLIFKSRTALQNLKSLSFKGKLATQRLFELLPQSLIKIAWQDCTLPAAPLLEALWGNVDDNESLLPNLKCCSVRSRYPWEEEEQEAIEAELKARGGCFHSIQDPHYGSATSSDEEEDELRDSELVCRIINEIVRSHWGHITRTNHLHDTNHRGVGDIQQRPRAHLEYKDNAPSTRSEYADRRNSNTQRINRIAKLSESVTENHLGNVPSQAPQFAWPERLPSNPLLPLCLTVCPKGTLHNVGLETQWQASLFYRSLSTSLPRDGDGLTISAIYTQPEELAQHVRSLQFEWTTGYCSMGKGGGSLICNILNSCPLLENIAIDTNFLIPCKEPLLEALASRRLIKDFVVLQNPKRSSAAFQWLVDELISRLFSRWDSLEAIEIIRLASGPVNLVTSVPQPLPALNCMLQTIVLEEVDLGETELSWILKSCRETMRTLELRYPSSKLTRTGLCQILKECTSPNMESLKLMVHAKKWHPIPTPASINSSDDPEENRGLIDIVFQTSHALRNLKFLYISDALAGINFLGLLPQSIEEFYWRGQSISLPALLKALSGGGGNRGNIRPQPDPAYGIDECDQQWLPDLKCLSLCGGLWDRAEKDKIEEAVRARGACFHSYYAVDHEPHEHGRDLVAVEDVERTDHLNEALHELDSVADDSFSDGSDMASFADLPAELIHKIIVLTIYHGPACRDYYQTLHQNHHELDHNQIGAILQKPRPHLEFREYFASAPGFDEDDDNFESISTDVEHIFSLPVLKKSLLRAKSIFNITVASTSRLMARRSSIQSTSRAVLGQPCLRRCAQKILFENVCLKNQWQAHLFLQTLTEAYPEKEETRHTNGSIVHQDVHTIDPGDEMEIDQLSGHHDPTRLNKLARYVRSLHFEWSGPCSMGKGGARSICDIIRSCPLLEDIIIRPTFVNRCKEPILDALASRRSIKEIVIYDSFTVRPTVFRWRLDEVSTRLFSQWESLHTIEFVGLIGRSNDNSTTIPQSIVPPLLNRALRTIILTQANINEEDLSWMLKGSLESLRTLEIKEPGSGLTRLGLFKILTEYTSPDLEILKIEVHPAWHRIEMNIEGSDDPTKNLGLMDIIFKSTDSLKKLKTLYISGALPAAFTEALSSFPKMDASIDGDTPALQWLPNLKCCSIQDHGSWRYEYREKLAKSLRLRGVCLHAACGSRHGSDFEEDSGGGSDFEGCGSGSGLGLGSLTALYLKLR</sequence>
<dbReference type="EMBL" id="PKSL01000019">
    <property type="protein sequence ID" value="POW14240.1"/>
    <property type="molecule type" value="Genomic_DNA"/>
</dbReference>
<dbReference type="PANTHER" id="PTHR11988">
    <property type="entry name" value="THYROTROPH EMBRYONIC FACTOR RELATED"/>
    <property type="match status" value="1"/>
</dbReference>
<dbReference type="VEuPathDB" id="FungiDB:PSHT_11046"/>
<protein>
    <submittedName>
        <fullName evidence="7">Uncharacterized protein</fullName>
    </submittedName>
</protein>
<accession>A0A2S4VXK1</accession>
<evidence type="ECO:0000256" key="3">
    <source>
        <dbReference type="ARBA" id="ARBA00023125"/>
    </source>
</evidence>
<comment type="subcellular location">
    <subcellularLocation>
        <location evidence="1">Nucleus</location>
    </subcellularLocation>
</comment>
<dbReference type="Proteomes" id="UP000239156">
    <property type="component" value="Unassembled WGS sequence"/>
</dbReference>
<dbReference type="GO" id="GO:0005634">
    <property type="term" value="C:nucleus"/>
    <property type="evidence" value="ECO:0007669"/>
    <property type="project" value="UniProtKB-SubCell"/>
</dbReference>
<evidence type="ECO:0000256" key="4">
    <source>
        <dbReference type="ARBA" id="ARBA00023163"/>
    </source>
</evidence>
<dbReference type="Gene3D" id="3.80.10.10">
    <property type="entry name" value="Ribonuclease Inhibitor"/>
    <property type="match status" value="2"/>
</dbReference>
<dbReference type="VEuPathDB" id="FungiDB:PSHT_03144"/>
<evidence type="ECO:0000256" key="5">
    <source>
        <dbReference type="ARBA" id="ARBA00023242"/>
    </source>
</evidence>
<name>A0A2S4VXK1_9BASI</name>
<keyword evidence="4" id="KW-0804">Transcription</keyword>
<proteinExistence type="predicted"/>
<feature type="region of interest" description="Disordered" evidence="6">
    <location>
        <begin position="154"/>
        <end position="189"/>
    </location>
</feature>
<dbReference type="InterPro" id="IPR040223">
    <property type="entry name" value="PAR_bZIP"/>
</dbReference>
<keyword evidence="3" id="KW-0238">DNA-binding</keyword>
<keyword evidence="8" id="KW-1185">Reference proteome</keyword>
<dbReference type="GO" id="GO:0000981">
    <property type="term" value="F:DNA-binding transcription factor activity, RNA polymerase II-specific"/>
    <property type="evidence" value="ECO:0007669"/>
    <property type="project" value="TreeGrafter"/>
</dbReference>
<organism evidence="7 8">
    <name type="scientific">Puccinia striiformis</name>
    <dbReference type="NCBI Taxonomy" id="27350"/>
    <lineage>
        <taxon>Eukaryota</taxon>
        <taxon>Fungi</taxon>
        <taxon>Dikarya</taxon>
        <taxon>Basidiomycota</taxon>
        <taxon>Pucciniomycotina</taxon>
        <taxon>Pucciniomycetes</taxon>
        <taxon>Pucciniales</taxon>
        <taxon>Pucciniaceae</taxon>
        <taxon>Puccinia</taxon>
    </lineage>
</organism>
<evidence type="ECO:0000313" key="7">
    <source>
        <dbReference type="EMBL" id="POW14240.1"/>
    </source>
</evidence>
<dbReference type="VEuPathDB" id="FungiDB:PSTT_03127"/>
<dbReference type="InterPro" id="IPR032675">
    <property type="entry name" value="LRR_dom_sf"/>
</dbReference>
<evidence type="ECO:0000256" key="2">
    <source>
        <dbReference type="ARBA" id="ARBA00023015"/>
    </source>
</evidence>
<dbReference type="PANTHER" id="PTHR11988:SF27">
    <property type="entry name" value="GH27708P"/>
    <property type="match status" value="1"/>
</dbReference>
<evidence type="ECO:0000313" key="8">
    <source>
        <dbReference type="Proteomes" id="UP000239156"/>
    </source>
</evidence>
<keyword evidence="5" id="KW-0539">Nucleus</keyword>
<feature type="compositionally biased region" description="Basic and acidic residues" evidence="6">
    <location>
        <begin position="162"/>
        <end position="180"/>
    </location>
</feature>
<evidence type="ECO:0000256" key="6">
    <source>
        <dbReference type="SAM" id="MobiDB-lite"/>
    </source>
</evidence>
<comment type="caution">
    <text evidence="7">The sequence shown here is derived from an EMBL/GenBank/DDBJ whole genome shotgun (WGS) entry which is preliminary data.</text>
</comment>
<keyword evidence="2" id="KW-0805">Transcription regulation</keyword>